<evidence type="ECO:0008006" key="4">
    <source>
        <dbReference type="Google" id="ProtNLM"/>
    </source>
</evidence>
<dbReference type="RefSeq" id="WP_307478957.1">
    <property type="nucleotide sequence ID" value="NZ_JAUSUB010000034.1"/>
</dbReference>
<comment type="caution">
    <text evidence="2">The sequence shown here is derived from an EMBL/GenBank/DDBJ whole genome shotgun (WGS) entry which is preliminary data.</text>
</comment>
<evidence type="ECO:0000256" key="1">
    <source>
        <dbReference type="SAM" id="MobiDB-lite"/>
    </source>
</evidence>
<feature type="compositionally biased region" description="Polar residues" evidence="1">
    <location>
        <begin position="40"/>
        <end position="55"/>
    </location>
</feature>
<keyword evidence="3" id="KW-1185">Reference proteome</keyword>
<name>A0ABU0AQN0_9BACI</name>
<sequence length="61" mass="7001">MKKQNDNQLDEKIIAAQNQSQQYNQADTEFAADEDVQNAVAKSQQFEAQNQQPTFEPNKPF</sequence>
<dbReference type="EMBL" id="JAUSUB010000034">
    <property type="protein sequence ID" value="MDQ0273184.1"/>
    <property type="molecule type" value="Genomic_DNA"/>
</dbReference>
<evidence type="ECO:0000313" key="3">
    <source>
        <dbReference type="Proteomes" id="UP001238088"/>
    </source>
</evidence>
<accession>A0ABU0AQN0</accession>
<reference evidence="2 3" key="1">
    <citation type="submission" date="2023-07" db="EMBL/GenBank/DDBJ databases">
        <title>Genomic Encyclopedia of Type Strains, Phase IV (KMG-IV): sequencing the most valuable type-strain genomes for metagenomic binning, comparative biology and taxonomic classification.</title>
        <authorList>
            <person name="Goeker M."/>
        </authorList>
    </citation>
    <scope>NUCLEOTIDE SEQUENCE [LARGE SCALE GENOMIC DNA]</scope>
    <source>
        <strain evidence="2 3">DSM 23494</strain>
    </source>
</reference>
<dbReference type="Proteomes" id="UP001238088">
    <property type="component" value="Unassembled WGS sequence"/>
</dbReference>
<proteinExistence type="predicted"/>
<organism evidence="2 3">
    <name type="scientific">Cytobacillus purgationiresistens</name>
    <dbReference type="NCBI Taxonomy" id="863449"/>
    <lineage>
        <taxon>Bacteria</taxon>
        <taxon>Bacillati</taxon>
        <taxon>Bacillota</taxon>
        <taxon>Bacilli</taxon>
        <taxon>Bacillales</taxon>
        <taxon>Bacillaceae</taxon>
        <taxon>Cytobacillus</taxon>
    </lineage>
</organism>
<evidence type="ECO:0000313" key="2">
    <source>
        <dbReference type="EMBL" id="MDQ0273184.1"/>
    </source>
</evidence>
<protein>
    <recommendedName>
        <fullName evidence="4">Small, acid-soluble spore protein gamma-type</fullName>
    </recommendedName>
</protein>
<gene>
    <name evidence="2" type="ORF">J2S17_005105</name>
</gene>
<feature type="region of interest" description="Disordered" evidence="1">
    <location>
        <begin position="40"/>
        <end position="61"/>
    </location>
</feature>